<evidence type="ECO:0000313" key="2">
    <source>
        <dbReference type="EMBL" id="MBH9552872.1"/>
    </source>
</evidence>
<keyword evidence="3" id="KW-1185">Reference proteome</keyword>
<comment type="caution">
    <text evidence="2">The sequence shown here is derived from an EMBL/GenBank/DDBJ whole genome shotgun (WGS) entry which is preliminary data.</text>
</comment>
<feature type="domain" description="Winged helix-turn-helix" evidence="1">
    <location>
        <begin position="2"/>
        <end position="62"/>
    </location>
</feature>
<sequence length="75" mass="8097">MAALRMGFAISTLEARTLLDILHPAGRVKELRDEGHNILTLWTDAPTEAGELHRVGVYLLAHVEAANAPALEATP</sequence>
<name>A0A931NDA2_9BURK</name>
<dbReference type="Pfam" id="PF14090">
    <property type="entry name" value="HTH_39"/>
    <property type="match status" value="1"/>
</dbReference>
<organism evidence="2 3">
    <name type="scientific">Inhella gelatinilytica</name>
    <dbReference type="NCBI Taxonomy" id="2795030"/>
    <lineage>
        <taxon>Bacteria</taxon>
        <taxon>Pseudomonadati</taxon>
        <taxon>Pseudomonadota</taxon>
        <taxon>Betaproteobacteria</taxon>
        <taxon>Burkholderiales</taxon>
        <taxon>Sphaerotilaceae</taxon>
        <taxon>Inhella</taxon>
    </lineage>
</organism>
<dbReference type="EMBL" id="JAEDAL010000003">
    <property type="protein sequence ID" value="MBH9552872.1"/>
    <property type="molecule type" value="Genomic_DNA"/>
</dbReference>
<accession>A0A931NDA2</accession>
<evidence type="ECO:0000259" key="1">
    <source>
        <dbReference type="Pfam" id="PF14090"/>
    </source>
</evidence>
<proteinExistence type="predicted"/>
<reference evidence="2" key="1">
    <citation type="submission" date="2020-12" db="EMBL/GenBank/DDBJ databases">
        <title>The genome sequence of Inhella sp. 4Y17.</title>
        <authorList>
            <person name="Liu Y."/>
        </authorList>
    </citation>
    <scope>NUCLEOTIDE SEQUENCE</scope>
    <source>
        <strain evidence="2">4Y10</strain>
    </source>
</reference>
<evidence type="ECO:0000313" key="3">
    <source>
        <dbReference type="Proteomes" id="UP000620139"/>
    </source>
</evidence>
<gene>
    <name evidence="2" type="ORF">I7X43_08400</name>
</gene>
<dbReference type="InterPro" id="IPR055245">
    <property type="entry name" value="HTH_proteobacteria"/>
</dbReference>
<dbReference type="Proteomes" id="UP000620139">
    <property type="component" value="Unassembled WGS sequence"/>
</dbReference>
<dbReference type="AlphaFoldDB" id="A0A931NDA2"/>
<protein>
    <submittedName>
        <fullName evidence="2">Helix-turn-helix domain-containing protein</fullName>
    </submittedName>
</protein>